<reference evidence="2" key="1">
    <citation type="submission" date="2022-11" db="EMBL/GenBank/DDBJ databases">
        <title>Marilongibacter aestuarii gen. nov., sp. nov., isolated from tidal flat sediment.</title>
        <authorList>
            <person name="Jiayan W."/>
        </authorList>
    </citation>
    <scope>NUCLEOTIDE SEQUENCE</scope>
    <source>
        <strain evidence="2">Z1-6</strain>
    </source>
</reference>
<evidence type="ECO:0000313" key="2">
    <source>
        <dbReference type="EMBL" id="MCY1722017.1"/>
    </source>
</evidence>
<name>A0A9X3F902_9BACT</name>
<dbReference type="InterPro" id="IPR012341">
    <property type="entry name" value="6hp_glycosidase-like_sf"/>
</dbReference>
<evidence type="ECO:0000313" key="3">
    <source>
        <dbReference type="Proteomes" id="UP001145087"/>
    </source>
</evidence>
<dbReference type="Gene3D" id="1.50.10.10">
    <property type="match status" value="1"/>
</dbReference>
<comment type="caution">
    <text evidence="2">The sequence shown here is derived from an EMBL/GenBank/DDBJ whole genome shotgun (WGS) entry which is preliminary data.</text>
</comment>
<protein>
    <submittedName>
        <fullName evidence="2">DUF5703 domain-containing protein</fullName>
    </submittedName>
</protein>
<evidence type="ECO:0000259" key="1">
    <source>
        <dbReference type="Pfam" id="PF18961"/>
    </source>
</evidence>
<dbReference type="InterPro" id="IPR008928">
    <property type="entry name" value="6-hairpin_glycosidase_sf"/>
</dbReference>
<dbReference type="Proteomes" id="UP001145087">
    <property type="component" value="Unassembled WGS sequence"/>
</dbReference>
<organism evidence="2 3">
    <name type="scientific">Draconibacterium aestuarii</name>
    <dbReference type="NCBI Taxonomy" id="2998507"/>
    <lineage>
        <taxon>Bacteria</taxon>
        <taxon>Pseudomonadati</taxon>
        <taxon>Bacteroidota</taxon>
        <taxon>Bacteroidia</taxon>
        <taxon>Marinilabiliales</taxon>
        <taxon>Prolixibacteraceae</taxon>
        <taxon>Draconibacterium</taxon>
    </lineage>
</organism>
<dbReference type="RefSeq" id="WP_343334347.1">
    <property type="nucleotide sequence ID" value="NZ_JAPOHD010000030.1"/>
</dbReference>
<accession>A0A9X3F902</accession>
<dbReference type="EMBL" id="JAPOHD010000030">
    <property type="protein sequence ID" value="MCY1722017.1"/>
    <property type="molecule type" value="Genomic_DNA"/>
</dbReference>
<dbReference type="InterPro" id="IPR043757">
    <property type="entry name" value="DUF5703_N"/>
</dbReference>
<gene>
    <name evidence="2" type="ORF">OU798_16805</name>
</gene>
<sequence>MKKYIIILFIVFHGVLFAQNSELDNYNLVWNSQSLNSSESMPCGGGDIGLNVWAENGEILFYIARSGTFDENNGMPKLGRVRLKLTPNPFDNGTFKQELDLQSGSVKITGKKENQLTKIEIWVDVFSPVIHVDVESNQQIEVEAIYENWRFQDRVLEKNESFGNSYKWAPPKGLLIKKDEICFKENSLEFYHRNTGETMFDVVVRQQQMEAVKDQMFDPLKNLTFGGKMSGENFIAYGTSEGKYIDADFKAWSLKSKTPAKKQSLEIYLHTGQYGNLADWNYGLESVIKNASEKKKSARSEILIWWKEYWNKSFVFVQAESKNENLAEWQVGCNYQLFRYLLGCNAKGEYPTKFNGGLFTYDPQFVNPDRPFSPDFRNWGGGTFTAQNQRLVYFPMLKSGDFELIKPQLDFYKRILRNGELRSQHYWGHTGACFNEQIENFGLPNPSEYGWKRPEGYDAGMTYNAWLEYQWDTSLEFCWMAIQLHQYNKTDISEYIPLIESCLTFFDEHYQYLAKNRGAKTLDENGHLVLYPGSSCETYKMAYNATSTIAALKTVTKGLLELPEKYIDEATKEKWAEFLNRIPPLSFREIDGKTCISPAKLWERINNTEAPQLYPVYPWGIYGVGKPDLEIAKNTYLFDPDVQRFKGHESWKQYSIFAARLGLTEEAKEQTLLKLQDSGRRFPAFWGPGFDWVPDHNWGGSGMIGVQEMLLQTNGDKIYLFPAWPKDWDVHFKLHAPGNTVVEAQLKNGEATILKVEPAERLDDIEILIK</sequence>
<dbReference type="GO" id="GO:0005975">
    <property type="term" value="P:carbohydrate metabolic process"/>
    <property type="evidence" value="ECO:0007669"/>
    <property type="project" value="InterPro"/>
</dbReference>
<dbReference type="SUPFAM" id="SSF48208">
    <property type="entry name" value="Six-hairpin glycosidases"/>
    <property type="match status" value="1"/>
</dbReference>
<keyword evidence="3" id="KW-1185">Reference proteome</keyword>
<proteinExistence type="predicted"/>
<dbReference type="Pfam" id="PF18961">
    <property type="entry name" value="DUF5703_N"/>
    <property type="match status" value="1"/>
</dbReference>
<feature type="domain" description="DUF5703" evidence="1">
    <location>
        <begin position="29"/>
        <end position="315"/>
    </location>
</feature>
<dbReference type="AlphaFoldDB" id="A0A9X3F902"/>